<dbReference type="PANTHER" id="PTHR43245:SF13">
    <property type="entry name" value="UDP-D-APIOSE_UDP-D-XYLOSE SYNTHASE 2"/>
    <property type="match status" value="1"/>
</dbReference>
<dbReference type="Pfam" id="PF01370">
    <property type="entry name" value="Epimerase"/>
    <property type="match status" value="1"/>
</dbReference>
<dbReference type="InterPro" id="IPR050177">
    <property type="entry name" value="Lipid_A_modif_metabolic_enz"/>
</dbReference>
<dbReference type="Proteomes" id="UP000199673">
    <property type="component" value="Unassembled WGS sequence"/>
</dbReference>
<dbReference type="InterPro" id="IPR036291">
    <property type="entry name" value="NAD(P)-bd_dom_sf"/>
</dbReference>
<dbReference type="SUPFAM" id="SSF51735">
    <property type="entry name" value="NAD(P)-binding Rossmann-fold domains"/>
    <property type="match status" value="1"/>
</dbReference>
<feature type="domain" description="NAD-dependent epimerase/dehydratase" evidence="1">
    <location>
        <begin position="3"/>
        <end position="198"/>
    </location>
</feature>
<evidence type="ECO:0000313" key="2">
    <source>
        <dbReference type="EMBL" id="SFT40463.1"/>
    </source>
</evidence>
<dbReference type="STRING" id="305507.SAMN04489724_0611"/>
<evidence type="ECO:0000313" key="3">
    <source>
        <dbReference type="Proteomes" id="UP000199673"/>
    </source>
</evidence>
<dbReference type="EMBL" id="FPBF01000001">
    <property type="protein sequence ID" value="SFT40463.1"/>
    <property type="molecule type" value="Genomic_DNA"/>
</dbReference>
<proteinExistence type="predicted"/>
<evidence type="ECO:0000259" key="1">
    <source>
        <dbReference type="Pfam" id="PF01370"/>
    </source>
</evidence>
<dbReference type="RefSeq" id="WP_091691220.1">
    <property type="nucleotide sequence ID" value="NZ_FPBF01000001.1"/>
</dbReference>
<name>A0A1I6XQV5_9BACT</name>
<dbReference type="InterPro" id="IPR001509">
    <property type="entry name" value="Epimerase_deHydtase"/>
</dbReference>
<sequence>MKILLTGGSGFLGKYISAVLSEENELITVGRSPKNTIQADLSKYIPDLPAVDWVIHAASPAHFVPKTAAEEQSFYDTNVGGTQKLLDKILTPPSVFVFISTVAVYGLEEGELIKETQELNPTTPYGKSKVAAEELIQNWAKLHQVKLFILRLPLVVGTNPPGNLSAIARMIKRKMYLRVGKGLNKKSMVLAEDVARLLPGLEDKLPGIYNLCDPDPASMCEIDSALASHYNFKIRSIPEFLLKTAGKLGDLIPFFPVNTLKVSKLSCTLSFDSSKARKELGWRPQSVLEYLKKETII</sequence>
<keyword evidence="3" id="KW-1185">Reference proteome</keyword>
<gene>
    <name evidence="2" type="ORF">SAMN04489724_0611</name>
</gene>
<dbReference type="AlphaFoldDB" id="A0A1I6XQV5"/>
<accession>A0A1I6XQV5</accession>
<dbReference type="OrthoDB" id="1490291at2"/>
<reference evidence="3" key="1">
    <citation type="submission" date="2016-10" db="EMBL/GenBank/DDBJ databases">
        <authorList>
            <person name="Varghese N."/>
            <person name="Submissions S."/>
        </authorList>
    </citation>
    <scope>NUCLEOTIDE SEQUENCE [LARGE SCALE GENOMIC DNA]</scope>
    <source>
        <strain evidence="3">DSM 23445</strain>
    </source>
</reference>
<protein>
    <submittedName>
        <fullName evidence="2">Nucleoside-diphosphate-sugar epimerase</fullName>
    </submittedName>
</protein>
<dbReference type="PANTHER" id="PTHR43245">
    <property type="entry name" value="BIFUNCTIONAL POLYMYXIN RESISTANCE PROTEIN ARNA"/>
    <property type="match status" value="1"/>
</dbReference>
<dbReference type="Gene3D" id="3.40.50.720">
    <property type="entry name" value="NAD(P)-binding Rossmann-like Domain"/>
    <property type="match status" value="1"/>
</dbReference>
<organism evidence="2 3">
    <name type="scientific">Algoriphagus locisalis</name>
    <dbReference type="NCBI Taxonomy" id="305507"/>
    <lineage>
        <taxon>Bacteria</taxon>
        <taxon>Pseudomonadati</taxon>
        <taxon>Bacteroidota</taxon>
        <taxon>Cytophagia</taxon>
        <taxon>Cytophagales</taxon>
        <taxon>Cyclobacteriaceae</taxon>
        <taxon>Algoriphagus</taxon>
    </lineage>
</organism>